<accession>A0AAN4ZHP9</accession>
<dbReference type="AlphaFoldDB" id="A0AAN4ZHP9"/>
<proteinExistence type="predicted"/>
<dbReference type="Proteomes" id="UP001328107">
    <property type="component" value="Unassembled WGS sequence"/>
</dbReference>
<feature type="non-terminal residue" evidence="2">
    <location>
        <position position="69"/>
    </location>
</feature>
<feature type="coiled-coil region" evidence="1">
    <location>
        <begin position="3"/>
        <end position="67"/>
    </location>
</feature>
<protein>
    <submittedName>
        <fullName evidence="2">Uncharacterized protein</fullName>
    </submittedName>
</protein>
<evidence type="ECO:0000313" key="3">
    <source>
        <dbReference type="Proteomes" id="UP001328107"/>
    </source>
</evidence>
<name>A0AAN4ZHP9_9BILA</name>
<organism evidence="2 3">
    <name type="scientific">Pristionchus mayeri</name>
    <dbReference type="NCBI Taxonomy" id="1317129"/>
    <lineage>
        <taxon>Eukaryota</taxon>
        <taxon>Metazoa</taxon>
        <taxon>Ecdysozoa</taxon>
        <taxon>Nematoda</taxon>
        <taxon>Chromadorea</taxon>
        <taxon>Rhabditida</taxon>
        <taxon>Rhabditina</taxon>
        <taxon>Diplogasteromorpha</taxon>
        <taxon>Diplogasteroidea</taxon>
        <taxon>Neodiplogasteridae</taxon>
        <taxon>Pristionchus</taxon>
    </lineage>
</organism>
<comment type="caution">
    <text evidence="2">The sequence shown here is derived from an EMBL/GenBank/DDBJ whole genome shotgun (WGS) entry which is preliminary data.</text>
</comment>
<feature type="non-terminal residue" evidence="2">
    <location>
        <position position="1"/>
    </location>
</feature>
<keyword evidence="1" id="KW-0175">Coiled coil</keyword>
<evidence type="ECO:0000313" key="2">
    <source>
        <dbReference type="EMBL" id="GMR39614.1"/>
    </source>
</evidence>
<dbReference type="EMBL" id="BTRK01000002">
    <property type="protein sequence ID" value="GMR39614.1"/>
    <property type="molecule type" value="Genomic_DNA"/>
</dbReference>
<gene>
    <name evidence="2" type="ORF">PMAYCL1PPCAC_09809</name>
</gene>
<sequence>TQERALSDRLEAEKKELEGQVEELREEMRKANASARSEKTKQLRQLKMHLNEVISLLEEERQAAKKREE</sequence>
<reference evidence="3" key="1">
    <citation type="submission" date="2022-10" db="EMBL/GenBank/DDBJ databases">
        <title>Genome assembly of Pristionchus species.</title>
        <authorList>
            <person name="Yoshida K."/>
            <person name="Sommer R.J."/>
        </authorList>
    </citation>
    <scope>NUCLEOTIDE SEQUENCE [LARGE SCALE GENOMIC DNA]</scope>
    <source>
        <strain evidence="3">RS5460</strain>
    </source>
</reference>
<evidence type="ECO:0000256" key="1">
    <source>
        <dbReference type="SAM" id="Coils"/>
    </source>
</evidence>
<keyword evidence="3" id="KW-1185">Reference proteome</keyword>